<dbReference type="NCBIfam" id="TIGR03086">
    <property type="entry name" value="TIGR03086 family metal-binding protein"/>
    <property type="match status" value="1"/>
</dbReference>
<evidence type="ECO:0000313" key="2">
    <source>
        <dbReference type="EMBL" id="TWG06649.1"/>
    </source>
</evidence>
<accession>A0A561V4V9</accession>
<dbReference type="EMBL" id="VIWW01000001">
    <property type="protein sequence ID" value="TWG06649.1"/>
    <property type="molecule type" value="Genomic_DNA"/>
</dbReference>
<dbReference type="InterPro" id="IPR024344">
    <property type="entry name" value="MDMPI_metal-binding"/>
</dbReference>
<protein>
    <submittedName>
        <fullName evidence="2">Uncharacterized protein (TIGR03086 family)</fullName>
    </submittedName>
</protein>
<dbReference type="InterPro" id="IPR034660">
    <property type="entry name" value="DinB/YfiT-like"/>
</dbReference>
<gene>
    <name evidence="2" type="ORF">FHX80_115144</name>
</gene>
<dbReference type="Gene3D" id="1.20.120.450">
    <property type="entry name" value="dinb family like domain"/>
    <property type="match status" value="1"/>
</dbReference>
<dbReference type="InterPro" id="IPR017517">
    <property type="entry name" value="Maleyloyr_isom"/>
</dbReference>
<dbReference type="InterPro" id="IPR017520">
    <property type="entry name" value="CHP03086"/>
</dbReference>
<name>A0A561V4V9_9ACTN</name>
<dbReference type="RefSeq" id="WP_145766378.1">
    <property type="nucleotide sequence ID" value="NZ_VIWW01000001.1"/>
</dbReference>
<dbReference type="NCBIfam" id="TIGR03083">
    <property type="entry name" value="maleylpyruvate isomerase family mycothiol-dependent enzyme"/>
    <property type="match status" value="1"/>
</dbReference>
<dbReference type="SUPFAM" id="SSF109854">
    <property type="entry name" value="DinB/YfiT-like putative metalloenzymes"/>
    <property type="match status" value="1"/>
</dbReference>
<evidence type="ECO:0000313" key="3">
    <source>
        <dbReference type="Proteomes" id="UP000318186"/>
    </source>
</evidence>
<evidence type="ECO:0000259" key="1">
    <source>
        <dbReference type="Pfam" id="PF11716"/>
    </source>
</evidence>
<dbReference type="Pfam" id="PF11716">
    <property type="entry name" value="MDMPI_N"/>
    <property type="match status" value="1"/>
</dbReference>
<organism evidence="2 3">
    <name type="scientific">Streptomyces brevispora</name>
    <dbReference type="NCBI Taxonomy" id="887462"/>
    <lineage>
        <taxon>Bacteria</taxon>
        <taxon>Bacillati</taxon>
        <taxon>Actinomycetota</taxon>
        <taxon>Actinomycetes</taxon>
        <taxon>Kitasatosporales</taxon>
        <taxon>Streptomycetaceae</taxon>
        <taxon>Streptomyces</taxon>
    </lineage>
</organism>
<dbReference type="OrthoDB" id="5185819at2"/>
<dbReference type="Proteomes" id="UP000318186">
    <property type="component" value="Unassembled WGS sequence"/>
</dbReference>
<dbReference type="GO" id="GO:0046872">
    <property type="term" value="F:metal ion binding"/>
    <property type="evidence" value="ECO:0007669"/>
    <property type="project" value="InterPro"/>
</dbReference>
<reference evidence="2 3" key="1">
    <citation type="submission" date="2019-06" db="EMBL/GenBank/DDBJ databases">
        <title>Sequencing the genomes of 1000 actinobacteria strains.</title>
        <authorList>
            <person name="Klenk H.-P."/>
        </authorList>
    </citation>
    <scope>NUCLEOTIDE SEQUENCE [LARGE SCALE GENOMIC DNA]</scope>
    <source>
        <strain evidence="2 3">DSM 42059</strain>
    </source>
</reference>
<sequence>MDNETKTAPPQDLEPAARQIIGLLDAVDDTWLSAPTPCPGVTVSALLAHIGGLAVAFRDAAHKEPGPATDTAPAVREMVLGDDWRGTLPVALDRMVNAWRSPDAWQGMSRAGSVDLPGEVAGMVALNELVLHGWDLARATGQPFRAEDAHLHSTLGLLAAMGDSPPAGAPFGPRVPVPDDAPLLDRAVARSGRRPDWKPGG</sequence>
<proteinExistence type="predicted"/>
<dbReference type="AlphaFoldDB" id="A0A561V4V9"/>
<comment type="caution">
    <text evidence="2">The sequence shown here is derived from an EMBL/GenBank/DDBJ whole genome shotgun (WGS) entry which is preliminary data.</text>
</comment>
<feature type="domain" description="Mycothiol-dependent maleylpyruvate isomerase metal-binding" evidence="1">
    <location>
        <begin position="14"/>
        <end position="137"/>
    </location>
</feature>